<gene>
    <name evidence="2" type="ORF">AWRI3580_g583</name>
</gene>
<dbReference type="Proteomes" id="UP000095358">
    <property type="component" value="Unassembled WGS sequence"/>
</dbReference>
<accession>A0A1E5S1P1</accession>
<feature type="region of interest" description="Disordered" evidence="1">
    <location>
        <begin position="1"/>
        <end position="39"/>
    </location>
</feature>
<evidence type="ECO:0000313" key="3">
    <source>
        <dbReference type="Proteomes" id="UP000095358"/>
    </source>
</evidence>
<dbReference type="VEuPathDB" id="FungiDB:AWRI3580_g583"/>
<reference evidence="3" key="1">
    <citation type="journal article" date="2016" name="Genome Announc.">
        <title>Genome sequences of three species of Hanseniaspora isolated from spontaneous wine fermentations.</title>
        <authorList>
            <person name="Sternes P.R."/>
            <person name="Lee D."/>
            <person name="Kutyna D.R."/>
            <person name="Borneman A.R."/>
        </authorList>
    </citation>
    <scope>NUCLEOTIDE SEQUENCE [LARGE SCALE GENOMIC DNA]</scope>
    <source>
        <strain evidence="3">AWRI3580</strain>
    </source>
</reference>
<dbReference type="AlphaFoldDB" id="A0A1E5S1P1"/>
<organism evidence="2 3">
    <name type="scientific">Hanseniaspora uvarum</name>
    <name type="common">Yeast</name>
    <name type="synonym">Kloeckera apiculata</name>
    <dbReference type="NCBI Taxonomy" id="29833"/>
    <lineage>
        <taxon>Eukaryota</taxon>
        <taxon>Fungi</taxon>
        <taxon>Dikarya</taxon>
        <taxon>Ascomycota</taxon>
        <taxon>Saccharomycotina</taxon>
        <taxon>Saccharomycetes</taxon>
        <taxon>Saccharomycodales</taxon>
        <taxon>Saccharomycodaceae</taxon>
        <taxon>Hanseniaspora</taxon>
    </lineage>
</organism>
<name>A0A1E5S1P1_HANUV</name>
<dbReference type="OrthoDB" id="3973227at2759"/>
<dbReference type="EMBL" id="LPNN01000001">
    <property type="protein sequence ID" value="OEJ92986.1"/>
    <property type="molecule type" value="Genomic_DNA"/>
</dbReference>
<proteinExistence type="predicted"/>
<comment type="caution">
    <text evidence="2">The sequence shown here is derived from an EMBL/GenBank/DDBJ whole genome shotgun (WGS) entry which is preliminary data.</text>
</comment>
<evidence type="ECO:0000313" key="2">
    <source>
        <dbReference type="EMBL" id="OEJ92986.1"/>
    </source>
</evidence>
<evidence type="ECO:0000256" key="1">
    <source>
        <dbReference type="SAM" id="MobiDB-lite"/>
    </source>
</evidence>
<keyword evidence="3" id="KW-1185">Reference proteome</keyword>
<protein>
    <submittedName>
        <fullName evidence="2">Uncharacterized protein</fullName>
    </submittedName>
</protein>
<sequence>MGNKSFGKAKQVTGNNKGFKKTNDRFKSLKPTPLVNNSKFKKKQNKLKLEEINQDFKNNNDKLEDVHQLMKTYDHQKKNNITNDNIVAKTSLPSAENIQKMSEIDLKVKKQSKELKEKAEKELNEQLDFISGFKL</sequence>